<comment type="similarity">
    <text evidence="6">Belongs to the peptidase M48 family.</text>
</comment>
<dbReference type="EMBL" id="JAJBZT010000002">
    <property type="protein sequence ID" value="MCB6182731.1"/>
    <property type="molecule type" value="Genomic_DNA"/>
</dbReference>
<keyword evidence="7" id="KW-0732">Signal</keyword>
<dbReference type="InterPro" id="IPR051156">
    <property type="entry name" value="Mito/Outer_Membr_Metalloprot"/>
</dbReference>
<keyword evidence="2" id="KW-0479">Metal-binding</keyword>
<dbReference type="RefSeq" id="WP_227178763.1">
    <property type="nucleotide sequence ID" value="NZ_JAJBZT010000002.1"/>
</dbReference>
<feature type="signal peptide" evidence="7">
    <location>
        <begin position="1"/>
        <end position="25"/>
    </location>
</feature>
<dbReference type="PANTHER" id="PTHR22726:SF1">
    <property type="entry name" value="METALLOENDOPEPTIDASE OMA1, MITOCHONDRIAL"/>
    <property type="match status" value="1"/>
</dbReference>
<dbReference type="PANTHER" id="PTHR22726">
    <property type="entry name" value="METALLOENDOPEPTIDASE OMA1"/>
    <property type="match status" value="1"/>
</dbReference>
<accession>A0ABS8D3F3</accession>
<evidence type="ECO:0000259" key="8">
    <source>
        <dbReference type="Pfam" id="PF01435"/>
    </source>
</evidence>
<keyword evidence="3 6" id="KW-0378">Hydrolase</keyword>
<feature type="chain" id="PRO_5047370281" evidence="7">
    <location>
        <begin position="26"/>
        <end position="278"/>
    </location>
</feature>
<feature type="domain" description="Peptidase M48" evidence="8">
    <location>
        <begin position="78"/>
        <end position="260"/>
    </location>
</feature>
<dbReference type="PROSITE" id="PS51257">
    <property type="entry name" value="PROKAR_LIPOPROTEIN"/>
    <property type="match status" value="1"/>
</dbReference>
<comment type="caution">
    <text evidence="9">The sequence shown here is derived from an EMBL/GenBank/DDBJ whole genome shotgun (WGS) entry which is preliminary data.</text>
</comment>
<evidence type="ECO:0000313" key="10">
    <source>
        <dbReference type="Proteomes" id="UP001165395"/>
    </source>
</evidence>
<keyword evidence="5 6" id="KW-0482">Metalloprotease</keyword>
<evidence type="ECO:0000256" key="6">
    <source>
        <dbReference type="RuleBase" id="RU003983"/>
    </source>
</evidence>
<gene>
    <name evidence="9" type="ORF">LIN78_04075</name>
</gene>
<keyword evidence="10" id="KW-1185">Reference proteome</keyword>
<evidence type="ECO:0000256" key="1">
    <source>
        <dbReference type="ARBA" id="ARBA00022670"/>
    </source>
</evidence>
<evidence type="ECO:0000256" key="4">
    <source>
        <dbReference type="ARBA" id="ARBA00022833"/>
    </source>
</evidence>
<keyword evidence="1 6" id="KW-0645">Protease</keyword>
<comment type="cofactor">
    <cofactor evidence="6">
        <name>Zn(2+)</name>
        <dbReference type="ChEBI" id="CHEBI:29105"/>
    </cofactor>
    <text evidence="6">Binds 1 zinc ion per subunit.</text>
</comment>
<reference evidence="9" key="1">
    <citation type="submission" date="2021-10" db="EMBL/GenBank/DDBJ databases">
        <title>The complete genome sequence of Leeia sp. TBRC 13508.</title>
        <authorList>
            <person name="Charoenyingcharoen P."/>
            <person name="Yukphan P."/>
        </authorList>
    </citation>
    <scope>NUCLEOTIDE SEQUENCE</scope>
    <source>
        <strain evidence="9">TBRC 13508</strain>
    </source>
</reference>
<evidence type="ECO:0000256" key="7">
    <source>
        <dbReference type="SAM" id="SignalP"/>
    </source>
</evidence>
<keyword evidence="4 6" id="KW-0862">Zinc</keyword>
<evidence type="ECO:0000256" key="3">
    <source>
        <dbReference type="ARBA" id="ARBA00022801"/>
    </source>
</evidence>
<name>A0ABS8D3F3_9NEIS</name>
<sequence>MKPITWGKKALVVCIAAVVGLTACKQVNTTSSGAIGINRKQYMMVSAQETDQMAATSYRQTLQEATNARTLNTDKRLTTRVRNIANRLIPQVATFRQDALKWQWEVNVMQSDELNAYCMSGGKIMFYSGIITRLKLTDDEIAAVMGHEISHALREHSRERLSQAYGSSMALNILGKAAKLDTGSQDLLEKAFTVAYTLPHSRDHETEADLMGVELAARAGYDPRAAISLWQKMGSTGGSKPAEILSTHPSDQTRMNTLNNAMPKVVPIYEAARGTRKG</sequence>
<proteinExistence type="inferred from homology"/>
<dbReference type="InterPro" id="IPR001915">
    <property type="entry name" value="Peptidase_M48"/>
</dbReference>
<dbReference type="Gene3D" id="3.30.2010.10">
    <property type="entry name" value="Metalloproteases ('zincins'), catalytic domain"/>
    <property type="match status" value="1"/>
</dbReference>
<evidence type="ECO:0000313" key="9">
    <source>
        <dbReference type="EMBL" id="MCB6182731.1"/>
    </source>
</evidence>
<organism evidence="9 10">
    <name type="scientific">Leeia speluncae</name>
    <dbReference type="NCBI Taxonomy" id="2884804"/>
    <lineage>
        <taxon>Bacteria</taxon>
        <taxon>Pseudomonadati</taxon>
        <taxon>Pseudomonadota</taxon>
        <taxon>Betaproteobacteria</taxon>
        <taxon>Neisseriales</taxon>
        <taxon>Leeiaceae</taxon>
        <taxon>Leeia</taxon>
    </lineage>
</organism>
<dbReference type="CDD" id="cd07331">
    <property type="entry name" value="M48C_Oma1_like"/>
    <property type="match status" value="1"/>
</dbReference>
<dbReference type="Pfam" id="PF01435">
    <property type="entry name" value="Peptidase_M48"/>
    <property type="match status" value="1"/>
</dbReference>
<protein>
    <submittedName>
        <fullName evidence="9">M48 family metallopeptidase</fullName>
    </submittedName>
</protein>
<evidence type="ECO:0000256" key="5">
    <source>
        <dbReference type="ARBA" id="ARBA00023049"/>
    </source>
</evidence>
<evidence type="ECO:0000256" key="2">
    <source>
        <dbReference type="ARBA" id="ARBA00022723"/>
    </source>
</evidence>
<dbReference type="Proteomes" id="UP001165395">
    <property type="component" value="Unassembled WGS sequence"/>
</dbReference>